<keyword evidence="4" id="KW-0804">Transcription</keyword>
<dbReference type="AlphaFoldDB" id="A0A5R9J523"/>
<dbReference type="EMBL" id="VCDI01000006">
    <property type="protein sequence ID" value="TLU71607.1"/>
    <property type="molecule type" value="Genomic_DNA"/>
</dbReference>
<organism evidence="6 7">
    <name type="scientific">Lichenicoccus roseus</name>
    <dbReference type="NCBI Taxonomy" id="2683649"/>
    <lineage>
        <taxon>Bacteria</taxon>
        <taxon>Pseudomonadati</taxon>
        <taxon>Pseudomonadota</taxon>
        <taxon>Alphaproteobacteria</taxon>
        <taxon>Acetobacterales</taxon>
        <taxon>Acetobacteraceae</taxon>
        <taxon>Lichenicoccus</taxon>
    </lineage>
</organism>
<evidence type="ECO:0000313" key="6">
    <source>
        <dbReference type="EMBL" id="TLU71607.1"/>
    </source>
</evidence>
<evidence type="ECO:0000313" key="7">
    <source>
        <dbReference type="Proteomes" id="UP000305654"/>
    </source>
</evidence>
<keyword evidence="2" id="KW-0805">Transcription regulation</keyword>
<dbReference type="PANTHER" id="PTHR30126:SF91">
    <property type="entry name" value="LYSR FAMILY TRANSCRIPTIONAL REGULATOR"/>
    <property type="match status" value="1"/>
</dbReference>
<evidence type="ECO:0000256" key="2">
    <source>
        <dbReference type="ARBA" id="ARBA00023015"/>
    </source>
</evidence>
<evidence type="ECO:0000256" key="1">
    <source>
        <dbReference type="ARBA" id="ARBA00009437"/>
    </source>
</evidence>
<evidence type="ECO:0000256" key="4">
    <source>
        <dbReference type="ARBA" id="ARBA00023163"/>
    </source>
</evidence>
<dbReference type="Pfam" id="PF03466">
    <property type="entry name" value="LysR_substrate"/>
    <property type="match status" value="1"/>
</dbReference>
<accession>A0A5R9J523</accession>
<dbReference type="InterPro" id="IPR000847">
    <property type="entry name" value="LysR_HTH_N"/>
</dbReference>
<evidence type="ECO:0000256" key="3">
    <source>
        <dbReference type="ARBA" id="ARBA00023125"/>
    </source>
</evidence>
<dbReference type="SUPFAM" id="SSF53850">
    <property type="entry name" value="Periplasmic binding protein-like II"/>
    <property type="match status" value="1"/>
</dbReference>
<protein>
    <submittedName>
        <fullName evidence="6">LysR family transcriptional regulator</fullName>
    </submittedName>
</protein>
<dbReference type="PROSITE" id="PS50931">
    <property type="entry name" value="HTH_LYSR"/>
    <property type="match status" value="1"/>
</dbReference>
<gene>
    <name evidence="6" type="ORF">FE263_16625</name>
</gene>
<name>A0A5R9J523_9PROT</name>
<dbReference type="GO" id="GO:0003700">
    <property type="term" value="F:DNA-binding transcription factor activity"/>
    <property type="evidence" value="ECO:0007669"/>
    <property type="project" value="InterPro"/>
</dbReference>
<dbReference type="SUPFAM" id="SSF46785">
    <property type="entry name" value="Winged helix' DNA-binding domain"/>
    <property type="match status" value="1"/>
</dbReference>
<dbReference type="PANTHER" id="PTHR30126">
    <property type="entry name" value="HTH-TYPE TRANSCRIPTIONAL REGULATOR"/>
    <property type="match status" value="1"/>
</dbReference>
<dbReference type="GO" id="GO:0000976">
    <property type="term" value="F:transcription cis-regulatory region binding"/>
    <property type="evidence" value="ECO:0007669"/>
    <property type="project" value="TreeGrafter"/>
</dbReference>
<feature type="domain" description="HTH lysR-type" evidence="5">
    <location>
        <begin position="6"/>
        <end position="64"/>
    </location>
</feature>
<dbReference type="InterPro" id="IPR005119">
    <property type="entry name" value="LysR_subst-bd"/>
</dbReference>
<keyword evidence="7" id="KW-1185">Reference proteome</keyword>
<dbReference type="InterPro" id="IPR036388">
    <property type="entry name" value="WH-like_DNA-bd_sf"/>
</dbReference>
<dbReference type="OrthoDB" id="196624at2"/>
<reference evidence="6 7" key="1">
    <citation type="submission" date="2019-05" db="EMBL/GenBank/DDBJ databases">
        <authorList>
            <person name="Pankratov T."/>
            <person name="Grouzdev D."/>
        </authorList>
    </citation>
    <scope>NUCLEOTIDE SEQUENCE [LARGE SCALE GENOMIC DNA]</scope>
    <source>
        <strain evidence="6 7">KEBCLARHB70R</strain>
    </source>
</reference>
<dbReference type="Gene3D" id="1.10.10.10">
    <property type="entry name" value="Winged helix-like DNA-binding domain superfamily/Winged helix DNA-binding domain"/>
    <property type="match status" value="1"/>
</dbReference>
<dbReference type="InterPro" id="IPR036390">
    <property type="entry name" value="WH_DNA-bd_sf"/>
</dbReference>
<comment type="caution">
    <text evidence="6">The sequence shown here is derived from an EMBL/GenBank/DDBJ whole genome shotgun (WGS) entry which is preliminary data.</text>
</comment>
<dbReference type="Pfam" id="PF00126">
    <property type="entry name" value="HTH_1"/>
    <property type="match status" value="1"/>
</dbReference>
<dbReference type="FunFam" id="1.10.10.10:FF:000001">
    <property type="entry name" value="LysR family transcriptional regulator"/>
    <property type="match status" value="1"/>
</dbReference>
<dbReference type="Gene3D" id="3.40.190.290">
    <property type="match status" value="1"/>
</dbReference>
<keyword evidence="3" id="KW-0238">DNA-binding</keyword>
<evidence type="ECO:0000259" key="5">
    <source>
        <dbReference type="PROSITE" id="PS50931"/>
    </source>
</evidence>
<proteinExistence type="inferred from homology"/>
<sequence>MTIGTPTLDQLRVFVSVVEAGSFAQAARSLHRATSVVSYTIANLEAQLGVGLFARAGTRRPILTDAGRSLLADARLVLDSVDGLRAKARGLETGLEAEVGLAVDVMLPTPRLVDALKGFQDAFPTVTLRLHVEALGGVAQMVLDGRAGVGVSGPLNQGMHGIESTPVGEIELIPVAAPGHPLAAPLHLPAAPVKHRDARLHVQLVLADRSALTAGRDFGVIGTRTWRLADLGSKHALLLAGIGWGNMPLTMVRDDLRAGRLVRLQVPDAPPTRYRFSAIHRVDTPPGPAASWLIQRLSDDVSAG</sequence>
<dbReference type="Proteomes" id="UP000305654">
    <property type="component" value="Unassembled WGS sequence"/>
</dbReference>
<comment type="similarity">
    <text evidence="1">Belongs to the LysR transcriptional regulatory family.</text>
</comment>